<accession>A0ABR4B9J2</accession>
<dbReference type="InterPro" id="IPR027417">
    <property type="entry name" value="P-loop_NTPase"/>
</dbReference>
<evidence type="ECO:0000313" key="1">
    <source>
        <dbReference type="EMBL" id="KAL2054517.1"/>
    </source>
</evidence>
<dbReference type="PANTHER" id="PTHR36978">
    <property type="entry name" value="P-LOOP CONTAINING NUCLEOTIDE TRIPHOSPHATE HYDROLASE"/>
    <property type="match status" value="1"/>
</dbReference>
<comment type="caution">
    <text evidence="1">The sequence shown here is derived from an EMBL/GenBank/DDBJ whole genome shotgun (WGS) entry which is preliminary data.</text>
</comment>
<dbReference type="Proteomes" id="UP001590951">
    <property type="component" value="Unassembled WGS sequence"/>
</dbReference>
<evidence type="ECO:0000313" key="2">
    <source>
        <dbReference type="Proteomes" id="UP001590951"/>
    </source>
</evidence>
<reference evidence="1 2" key="1">
    <citation type="submission" date="2024-09" db="EMBL/GenBank/DDBJ databases">
        <title>Rethinking Asexuality: The Enigmatic Case of Functional Sexual Genes in Lepraria (Stereocaulaceae).</title>
        <authorList>
            <person name="Doellman M."/>
            <person name="Sun Y."/>
            <person name="Barcenas-Pena A."/>
            <person name="Lumbsch H.T."/>
            <person name="Grewe F."/>
        </authorList>
    </citation>
    <scope>NUCLEOTIDE SEQUENCE [LARGE SCALE GENOMIC DNA]</scope>
    <source>
        <strain evidence="1 2">Grewe 0041</strain>
    </source>
</reference>
<gene>
    <name evidence="1" type="ORF">ABVK25_005265</name>
</gene>
<protein>
    <recommendedName>
        <fullName evidence="3">Sulfotransferase</fullName>
    </recommendedName>
</protein>
<dbReference type="EMBL" id="JBHFEH010000015">
    <property type="protein sequence ID" value="KAL2054517.1"/>
    <property type="molecule type" value="Genomic_DNA"/>
</dbReference>
<dbReference type="Pfam" id="PF17784">
    <property type="entry name" value="Sulfotransfer_4"/>
    <property type="match status" value="1"/>
</dbReference>
<sequence length="292" mass="33781">MFSNQSERESFPEPFGDSSIDRRKCHLVVPLRLIVLGMPRTELSVRTHHASSAKEILRSHTQTDRYPSPALCMALKHLGFEDTYHMECLFENPPDIELWHDAYLAKINAQAELFGTADWDQLLGRHQAVADLPTSAFVPELLAAYPDAKLILTPREENSWYDSCQWTIHTVAKSRLVAFLTPLDPHFYGRLRPLLALMFSSIFPCRPSFWDKPEGRQIWIDTYRSHHDEARALVPEHRRIEHGVEQGWDPLCEVLDVDMPVGVEFPRDNDTWHYGRKMVVMKKLAVGRVLER</sequence>
<evidence type="ECO:0008006" key="3">
    <source>
        <dbReference type="Google" id="ProtNLM"/>
    </source>
</evidence>
<proteinExistence type="predicted"/>
<name>A0ABR4B9J2_9LECA</name>
<organism evidence="1 2">
    <name type="scientific">Lepraria finkii</name>
    <dbReference type="NCBI Taxonomy" id="1340010"/>
    <lineage>
        <taxon>Eukaryota</taxon>
        <taxon>Fungi</taxon>
        <taxon>Dikarya</taxon>
        <taxon>Ascomycota</taxon>
        <taxon>Pezizomycotina</taxon>
        <taxon>Lecanoromycetes</taxon>
        <taxon>OSLEUM clade</taxon>
        <taxon>Lecanoromycetidae</taxon>
        <taxon>Lecanorales</taxon>
        <taxon>Lecanorineae</taxon>
        <taxon>Stereocaulaceae</taxon>
        <taxon>Lepraria</taxon>
    </lineage>
</organism>
<dbReference type="InterPro" id="IPR040632">
    <property type="entry name" value="Sulfotransfer_4"/>
</dbReference>
<dbReference type="PANTHER" id="PTHR36978:SF4">
    <property type="entry name" value="P-LOOP CONTAINING NUCLEOSIDE TRIPHOSPHATE HYDROLASE PROTEIN"/>
    <property type="match status" value="1"/>
</dbReference>
<keyword evidence="2" id="KW-1185">Reference proteome</keyword>
<dbReference type="Gene3D" id="3.40.50.300">
    <property type="entry name" value="P-loop containing nucleotide triphosphate hydrolases"/>
    <property type="match status" value="1"/>
</dbReference>